<dbReference type="PRINTS" id="PR00039">
    <property type="entry name" value="HTHLYSR"/>
</dbReference>
<evidence type="ECO:0000259" key="5">
    <source>
        <dbReference type="PROSITE" id="PS50931"/>
    </source>
</evidence>
<reference evidence="6 7" key="1">
    <citation type="submission" date="2019-08" db="EMBL/GenBank/DDBJ databases">
        <title>Parahaliea maris sp. nov., isolated from the surface seawater.</title>
        <authorList>
            <person name="Liu Y."/>
        </authorList>
    </citation>
    <scope>NUCLEOTIDE SEQUENCE [LARGE SCALE GENOMIC DNA]</scope>
    <source>
        <strain evidence="6 7">S2-26</strain>
    </source>
</reference>
<gene>
    <name evidence="6" type="ORF">FVW59_11135</name>
</gene>
<keyword evidence="7" id="KW-1185">Reference proteome</keyword>
<keyword evidence="4" id="KW-0804">Transcription</keyword>
<dbReference type="InterPro" id="IPR036388">
    <property type="entry name" value="WH-like_DNA-bd_sf"/>
</dbReference>
<dbReference type="Gene3D" id="3.40.190.10">
    <property type="entry name" value="Periplasmic binding protein-like II"/>
    <property type="match status" value="2"/>
</dbReference>
<dbReference type="AlphaFoldDB" id="A0A5C8ZVU0"/>
<dbReference type="InterPro" id="IPR050389">
    <property type="entry name" value="LysR-type_TF"/>
</dbReference>
<dbReference type="Gene3D" id="1.10.10.10">
    <property type="entry name" value="Winged helix-like DNA-binding domain superfamily/Winged helix DNA-binding domain"/>
    <property type="match status" value="1"/>
</dbReference>
<evidence type="ECO:0000256" key="3">
    <source>
        <dbReference type="ARBA" id="ARBA00023125"/>
    </source>
</evidence>
<dbReference type="SUPFAM" id="SSF53850">
    <property type="entry name" value="Periplasmic binding protein-like II"/>
    <property type="match status" value="1"/>
</dbReference>
<dbReference type="InterPro" id="IPR036390">
    <property type="entry name" value="WH_DNA-bd_sf"/>
</dbReference>
<evidence type="ECO:0000256" key="4">
    <source>
        <dbReference type="ARBA" id="ARBA00023163"/>
    </source>
</evidence>
<evidence type="ECO:0000256" key="2">
    <source>
        <dbReference type="ARBA" id="ARBA00023015"/>
    </source>
</evidence>
<dbReference type="RefSeq" id="WP_148064382.1">
    <property type="nucleotide sequence ID" value="NZ_VRYZ01000004.1"/>
</dbReference>
<dbReference type="InterPro" id="IPR037402">
    <property type="entry name" value="YidZ_PBP2"/>
</dbReference>
<name>A0A5C8ZVU0_9GAMM</name>
<dbReference type="InterPro" id="IPR000847">
    <property type="entry name" value="LysR_HTH_N"/>
</dbReference>
<keyword evidence="3" id="KW-0238">DNA-binding</keyword>
<evidence type="ECO:0000313" key="6">
    <source>
        <dbReference type="EMBL" id="TXS91702.1"/>
    </source>
</evidence>
<evidence type="ECO:0000256" key="1">
    <source>
        <dbReference type="ARBA" id="ARBA00009437"/>
    </source>
</evidence>
<evidence type="ECO:0000313" key="7">
    <source>
        <dbReference type="Proteomes" id="UP000321933"/>
    </source>
</evidence>
<dbReference type="GO" id="GO:0003700">
    <property type="term" value="F:DNA-binding transcription factor activity"/>
    <property type="evidence" value="ECO:0007669"/>
    <property type="project" value="InterPro"/>
</dbReference>
<dbReference type="SUPFAM" id="SSF46785">
    <property type="entry name" value="Winged helix' DNA-binding domain"/>
    <property type="match status" value="1"/>
</dbReference>
<proteinExistence type="inferred from homology"/>
<protein>
    <submittedName>
        <fullName evidence="6">LysR family transcriptional regulator</fullName>
    </submittedName>
</protein>
<dbReference type="Pfam" id="PF03466">
    <property type="entry name" value="LysR_substrate"/>
    <property type="match status" value="1"/>
</dbReference>
<dbReference type="EMBL" id="VRYZ01000004">
    <property type="protein sequence ID" value="TXS91702.1"/>
    <property type="molecule type" value="Genomic_DNA"/>
</dbReference>
<dbReference type="PANTHER" id="PTHR30118">
    <property type="entry name" value="HTH-TYPE TRANSCRIPTIONAL REGULATOR LEUO-RELATED"/>
    <property type="match status" value="1"/>
</dbReference>
<feature type="domain" description="HTH lysR-type" evidence="5">
    <location>
        <begin position="6"/>
        <end position="63"/>
    </location>
</feature>
<keyword evidence="2" id="KW-0805">Transcription regulation</keyword>
<dbReference type="CDD" id="cd08417">
    <property type="entry name" value="PBP2_Nitroaromatics_like"/>
    <property type="match status" value="1"/>
</dbReference>
<dbReference type="Pfam" id="PF00126">
    <property type="entry name" value="HTH_1"/>
    <property type="match status" value="1"/>
</dbReference>
<comment type="caution">
    <text evidence="6">The sequence shown here is derived from an EMBL/GenBank/DDBJ whole genome shotgun (WGS) entry which is preliminary data.</text>
</comment>
<dbReference type="PROSITE" id="PS50931">
    <property type="entry name" value="HTH_LYSR"/>
    <property type="match status" value="1"/>
</dbReference>
<accession>A0A5C8ZVU0</accession>
<dbReference type="InterPro" id="IPR005119">
    <property type="entry name" value="LysR_subst-bd"/>
</dbReference>
<organism evidence="6 7">
    <name type="scientific">Parahaliea aestuarii</name>
    <dbReference type="NCBI Taxonomy" id="1852021"/>
    <lineage>
        <taxon>Bacteria</taxon>
        <taxon>Pseudomonadati</taxon>
        <taxon>Pseudomonadota</taxon>
        <taxon>Gammaproteobacteria</taxon>
        <taxon>Cellvibrionales</taxon>
        <taxon>Halieaceae</taxon>
        <taxon>Parahaliea</taxon>
    </lineage>
</organism>
<dbReference type="OrthoDB" id="8720143at2"/>
<dbReference type="PANTHER" id="PTHR30118:SF15">
    <property type="entry name" value="TRANSCRIPTIONAL REGULATORY PROTEIN"/>
    <property type="match status" value="1"/>
</dbReference>
<comment type="similarity">
    <text evidence="1">Belongs to the LysR transcriptional regulatory family.</text>
</comment>
<dbReference type="Proteomes" id="UP000321933">
    <property type="component" value="Unassembled WGS sequence"/>
</dbReference>
<dbReference type="GO" id="GO:0003677">
    <property type="term" value="F:DNA binding"/>
    <property type="evidence" value="ECO:0007669"/>
    <property type="project" value="UniProtKB-KW"/>
</dbReference>
<sequence length="298" mass="33422">MRLDHIDLNLFVLFDALYRERNVTRVAMQLNLTQPAVSNALGRLRQSFDDPLFLRTPDGMQPTPVAERMVADVREALVLLRRSVGAGARFVPATSDKTFRLGMNDLAESLLLPALQSSLAHAAPGVAVASYYVDRASAVDELRAGRSDLLLDAPVFNARELRHAPLASLPYVVAMRRGHPLARRKMTEKAYLAAEHLHVSSRRRGRGQVEIALHSRNLRRRVSMRVQNYLVAARIAQQTDLLWTVPRVLLPLVDLVSRPLPFPVPPLEWHLFWHGNADGDPANQWLRQRLQALAGDLA</sequence>